<reference evidence="1 2" key="1">
    <citation type="submission" date="2023-07" db="EMBL/GenBank/DDBJ databases">
        <title>Sorghum-associated microbial communities from plants grown in Nebraska, USA.</title>
        <authorList>
            <person name="Schachtman D."/>
        </authorList>
    </citation>
    <scope>NUCLEOTIDE SEQUENCE [LARGE SCALE GENOMIC DNA]</scope>
    <source>
        <strain evidence="1 2">BE316</strain>
    </source>
</reference>
<organism evidence="1 2">
    <name type="scientific">Roseateles asaccharophilus</name>
    <dbReference type="NCBI Taxonomy" id="582607"/>
    <lineage>
        <taxon>Bacteria</taxon>
        <taxon>Pseudomonadati</taxon>
        <taxon>Pseudomonadota</taxon>
        <taxon>Betaproteobacteria</taxon>
        <taxon>Burkholderiales</taxon>
        <taxon>Sphaerotilaceae</taxon>
        <taxon>Roseateles</taxon>
    </lineage>
</organism>
<accession>A0ABU2A947</accession>
<evidence type="ECO:0000313" key="1">
    <source>
        <dbReference type="EMBL" id="MDR7333724.1"/>
    </source>
</evidence>
<sequence>MEVDCEACNRKSVVALNAHVLLEGTDCLDPHFGMPLCLVDTGRHGAVWAYNAAHLQVMKAHVDATLRERGLNAGNASLLSRLPGWMKEAKNRDAVSRRLRKLERQLDGLVRSAARLV</sequence>
<proteinExistence type="predicted"/>
<keyword evidence="2" id="KW-1185">Reference proteome</keyword>
<evidence type="ECO:0000313" key="2">
    <source>
        <dbReference type="Proteomes" id="UP001180825"/>
    </source>
</evidence>
<dbReference type="RefSeq" id="WP_310329693.1">
    <property type="nucleotide sequence ID" value="NZ_JAVDXV010000005.1"/>
</dbReference>
<name>A0ABU2A947_9BURK</name>
<dbReference type="EMBL" id="JAVDXV010000005">
    <property type="protein sequence ID" value="MDR7333724.1"/>
    <property type="molecule type" value="Genomic_DNA"/>
</dbReference>
<protein>
    <submittedName>
        <fullName evidence="1">Uncharacterized protein</fullName>
    </submittedName>
</protein>
<dbReference type="Proteomes" id="UP001180825">
    <property type="component" value="Unassembled WGS sequence"/>
</dbReference>
<comment type="caution">
    <text evidence="1">The sequence shown here is derived from an EMBL/GenBank/DDBJ whole genome shotgun (WGS) entry which is preliminary data.</text>
</comment>
<gene>
    <name evidence="1" type="ORF">J2X21_002866</name>
</gene>